<dbReference type="EMBL" id="CAJVQC010177322">
    <property type="protein sequence ID" value="CAG8851638.1"/>
    <property type="molecule type" value="Genomic_DNA"/>
</dbReference>
<accession>A0ACA9T0V6</accession>
<comment type="caution">
    <text evidence="1">The sequence shown here is derived from an EMBL/GenBank/DDBJ whole genome shotgun (WGS) entry which is preliminary data.</text>
</comment>
<gene>
    <name evidence="1" type="ORF">RPERSI_LOCUS36663</name>
</gene>
<dbReference type="Proteomes" id="UP000789920">
    <property type="component" value="Unassembled WGS sequence"/>
</dbReference>
<name>A0ACA9T0V6_9GLOM</name>
<organism evidence="1 2">
    <name type="scientific">Racocetra persica</name>
    <dbReference type="NCBI Taxonomy" id="160502"/>
    <lineage>
        <taxon>Eukaryota</taxon>
        <taxon>Fungi</taxon>
        <taxon>Fungi incertae sedis</taxon>
        <taxon>Mucoromycota</taxon>
        <taxon>Glomeromycotina</taxon>
        <taxon>Glomeromycetes</taxon>
        <taxon>Diversisporales</taxon>
        <taxon>Gigasporaceae</taxon>
        <taxon>Racocetra</taxon>
    </lineage>
</organism>
<evidence type="ECO:0000313" key="2">
    <source>
        <dbReference type="Proteomes" id="UP000789920"/>
    </source>
</evidence>
<feature type="non-terminal residue" evidence="1">
    <location>
        <position position="1"/>
    </location>
</feature>
<sequence>YDETSFSYKSAVYNKASLSCDNTNAEEVKNIGINNYDFPLLKVGYTFDSWDDVDFYFKAYGQY</sequence>
<feature type="non-terminal residue" evidence="1">
    <location>
        <position position="63"/>
    </location>
</feature>
<reference evidence="1" key="1">
    <citation type="submission" date="2021-06" db="EMBL/GenBank/DDBJ databases">
        <authorList>
            <person name="Kallberg Y."/>
            <person name="Tangrot J."/>
            <person name="Rosling A."/>
        </authorList>
    </citation>
    <scope>NUCLEOTIDE SEQUENCE</scope>
    <source>
        <strain evidence="1">MA461A</strain>
    </source>
</reference>
<proteinExistence type="predicted"/>
<keyword evidence="2" id="KW-1185">Reference proteome</keyword>
<evidence type="ECO:0000313" key="1">
    <source>
        <dbReference type="EMBL" id="CAG8851638.1"/>
    </source>
</evidence>
<protein>
    <submittedName>
        <fullName evidence="1">33994_t:CDS:1</fullName>
    </submittedName>
</protein>